<protein>
    <submittedName>
        <fullName evidence="3">Uncharacterized protein</fullName>
    </submittedName>
</protein>
<dbReference type="Proteomes" id="UP000070700">
    <property type="component" value="Unassembled WGS sequence"/>
</dbReference>
<evidence type="ECO:0000256" key="1">
    <source>
        <dbReference type="SAM" id="Coils"/>
    </source>
</evidence>
<keyword evidence="4" id="KW-1185">Reference proteome</keyword>
<gene>
    <name evidence="3" type="ORF">LY89DRAFT_715183</name>
</gene>
<feature type="region of interest" description="Disordered" evidence="2">
    <location>
        <begin position="1"/>
        <end position="71"/>
    </location>
</feature>
<feature type="compositionally biased region" description="Low complexity" evidence="2">
    <location>
        <begin position="514"/>
        <end position="527"/>
    </location>
</feature>
<feature type="compositionally biased region" description="Polar residues" evidence="2">
    <location>
        <begin position="486"/>
        <end position="498"/>
    </location>
</feature>
<feature type="region of interest" description="Disordered" evidence="2">
    <location>
        <begin position="194"/>
        <end position="222"/>
    </location>
</feature>
<feature type="region of interest" description="Disordered" evidence="2">
    <location>
        <begin position="412"/>
        <end position="600"/>
    </location>
</feature>
<dbReference type="AlphaFoldDB" id="A0A194XKW1"/>
<feature type="compositionally biased region" description="Polar residues" evidence="2">
    <location>
        <begin position="588"/>
        <end position="600"/>
    </location>
</feature>
<feature type="compositionally biased region" description="Gly residues" evidence="2">
    <location>
        <begin position="573"/>
        <end position="582"/>
    </location>
</feature>
<name>A0A194XKW1_MOLSC</name>
<organism evidence="3 4">
    <name type="scientific">Mollisia scopiformis</name>
    <name type="common">Conifer needle endophyte fungus</name>
    <name type="synonym">Phialocephala scopiformis</name>
    <dbReference type="NCBI Taxonomy" id="149040"/>
    <lineage>
        <taxon>Eukaryota</taxon>
        <taxon>Fungi</taxon>
        <taxon>Dikarya</taxon>
        <taxon>Ascomycota</taxon>
        <taxon>Pezizomycotina</taxon>
        <taxon>Leotiomycetes</taxon>
        <taxon>Helotiales</taxon>
        <taxon>Mollisiaceae</taxon>
        <taxon>Mollisia</taxon>
    </lineage>
</organism>
<dbReference type="EMBL" id="KQ947408">
    <property type="protein sequence ID" value="KUJ20870.1"/>
    <property type="molecule type" value="Genomic_DNA"/>
</dbReference>
<keyword evidence="1" id="KW-0175">Coiled coil</keyword>
<dbReference type="GeneID" id="28827910"/>
<feature type="compositionally biased region" description="Polar residues" evidence="2">
    <location>
        <begin position="366"/>
        <end position="387"/>
    </location>
</feature>
<feature type="compositionally biased region" description="Low complexity" evidence="2">
    <location>
        <begin position="316"/>
        <end position="327"/>
    </location>
</feature>
<sequence length="600" mass="66272">MTEWLRPVFGRARTPMPSTGSDRPASFSYDESTESEESRPRPASRVSSYIGLRPSTPPAHDPDTFPNFRKPDNVYHQPSGDQMAEMLKVAMMSQSSFAPLPIEYNSCVLHVLEAYQAMRMEIGRKEDEIQVMKHKHTEAIKDFEDMATQWEAREKDYKAELKKLEVILSQTEGGMEKVTLARSKSTVHGSKRIKEVVRSSRPIKQRDSELARSDISTPTDDGRTIYIQNSGMPRHKKKNRKQIEPPVSDSNLAKAHFEVPARNQILDSQLSSPALQTATDRISGSARRNSTGITQARLEALHREQALRQLGVAFNSESESSDSSSDSEALDLRVPEPRYRVEKDLQESLLETPQKTPARTLRRGASDQTDSPKTAKKNSSFIPTQMGFSFRSGDDLDILGQRSSLYFRRRMSQETRQNLSGSSEQKSETKGVQETSKQSQPKSSIPKPKLELVKRSISPELSPEESKGLRRYDSTSSVLTAFRANSGRNSSDGSQRSSIHPRRTQGSERRGGSSDAITAATRAVASSRSDDQKNSSETTTSDYQAGTRSWDGNRNGSSLEHAGGQNDSRNGPRSGGAGGSSNGEGSSQMIAEQTCGSGSN</sequence>
<feature type="coiled-coil region" evidence="1">
    <location>
        <begin position="140"/>
        <end position="167"/>
    </location>
</feature>
<feature type="compositionally biased region" description="Basic and acidic residues" evidence="2">
    <location>
        <begin position="194"/>
        <end position="212"/>
    </location>
</feature>
<accession>A0A194XKW1</accession>
<dbReference type="RefSeq" id="XP_018075225.1">
    <property type="nucleotide sequence ID" value="XM_018218184.1"/>
</dbReference>
<feature type="region of interest" description="Disordered" evidence="2">
    <location>
        <begin position="313"/>
        <end position="387"/>
    </location>
</feature>
<reference evidence="3 4" key="1">
    <citation type="submission" date="2015-10" db="EMBL/GenBank/DDBJ databases">
        <title>Full genome of DAOMC 229536 Phialocephala scopiformis, a fungal endophyte of spruce producing the potent anti-insectan compound rugulosin.</title>
        <authorList>
            <consortium name="DOE Joint Genome Institute"/>
            <person name="Walker A.K."/>
            <person name="Frasz S.L."/>
            <person name="Seifert K.A."/>
            <person name="Miller J.D."/>
            <person name="Mondo S.J."/>
            <person name="Labutti K."/>
            <person name="Lipzen A."/>
            <person name="Dockter R."/>
            <person name="Kennedy M."/>
            <person name="Grigoriev I.V."/>
            <person name="Spatafora J.W."/>
        </authorList>
    </citation>
    <scope>NUCLEOTIDE SEQUENCE [LARGE SCALE GENOMIC DNA]</scope>
    <source>
        <strain evidence="3 4">CBS 120377</strain>
    </source>
</reference>
<feature type="compositionally biased region" description="Polar residues" evidence="2">
    <location>
        <begin position="265"/>
        <end position="290"/>
    </location>
</feature>
<evidence type="ECO:0000313" key="3">
    <source>
        <dbReference type="EMBL" id="KUJ20870.1"/>
    </source>
</evidence>
<feature type="compositionally biased region" description="Low complexity" evidence="2">
    <location>
        <begin position="436"/>
        <end position="447"/>
    </location>
</feature>
<feature type="compositionally biased region" description="Basic and acidic residues" evidence="2">
    <location>
        <begin position="464"/>
        <end position="473"/>
    </location>
</feature>
<feature type="compositionally biased region" description="Polar residues" evidence="2">
    <location>
        <begin position="414"/>
        <end position="424"/>
    </location>
</feature>
<feature type="compositionally biased region" description="Polar residues" evidence="2">
    <location>
        <begin position="535"/>
        <end position="558"/>
    </location>
</feature>
<dbReference type="KEGG" id="psco:LY89DRAFT_715183"/>
<evidence type="ECO:0000256" key="2">
    <source>
        <dbReference type="SAM" id="MobiDB-lite"/>
    </source>
</evidence>
<dbReference type="OrthoDB" id="5430717at2759"/>
<proteinExistence type="predicted"/>
<dbReference type="InParanoid" id="A0A194XKW1"/>
<evidence type="ECO:0000313" key="4">
    <source>
        <dbReference type="Proteomes" id="UP000070700"/>
    </source>
</evidence>
<dbReference type="STRING" id="149040.A0A194XKW1"/>
<feature type="region of interest" description="Disordered" evidence="2">
    <location>
        <begin position="264"/>
        <end position="290"/>
    </location>
</feature>
<feature type="compositionally biased region" description="Basic and acidic residues" evidence="2">
    <location>
        <begin position="330"/>
        <end position="346"/>
    </location>
</feature>